<dbReference type="Proteomes" id="UP001604336">
    <property type="component" value="Unassembled WGS sequence"/>
</dbReference>
<feature type="region of interest" description="Disordered" evidence="1">
    <location>
        <begin position="1"/>
        <end position="21"/>
    </location>
</feature>
<evidence type="ECO:0000313" key="3">
    <source>
        <dbReference type="Proteomes" id="UP001604336"/>
    </source>
</evidence>
<evidence type="ECO:0000256" key="1">
    <source>
        <dbReference type="SAM" id="MobiDB-lite"/>
    </source>
</evidence>
<sequence>MEDCRYRRRRGPSSLSEEFTNGTSTIDIDDRHFDDHDSNDEANNHLPKVSTIFVRLLSSPVMILRKGNMVIGGVLYSFGSGSGWGVLSSFPTSSTAPVLAVVVPLVVGVGNDSSSPPLVVKVGDDSSFLPSKTSMSSPIDVQHQDKEKEVVIDEEKKVAMKRALEEEGAVVDSRRVKRSRMAPTQETSESV</sequence>
<comment type="caution">
    <text evidence="2">The sequence shown here is derived from an EMBL/GenBank/DDBJ whole genome shotgun (WGS) entry which is preliminary data.</text>
</comment>
<dbReference type="EMBL" id="JBFOLK010000005">
    <property type="protein sequence ID" value="KAL2512998.1"/>
    <property type="molecule type" value="Genomic_DNA"/>
</dbReference>
<feature type="compositionally biased region" description="Basic residues" evidence="1">
    <location>
        <begin position="1"/>
        <end position="11"/>
    </location>
</feature>
<gene>
    <name evidence="2" type="ORF">Adt_18598</name>
</gene>
<protein>
    <submittedName>
        <fullName evidence="2">Uncharacterized protein</fullName>
    </submittedName>
</protein>
<reference evidence="3" key="1">
    <citation type="submission" date="2024-07" db="EMBL/GenBank/DDBJ databases">
        <title>Two chromosome-level genome assemblies of Korean endemic species Abeliophyllum distichum and Forsythia ovata (Oleaceae).</title>
        <authorList>
            <person name="Jang H."/>
        </authorList>
    </citation>
    <scope>NUCLEOTIDE SEQUENCE [LARGE SCALE GENOMIC DNA]</scope>
</reference>
<evidence type="ECO:0000313" key="2">
    <source>
        <dbReference type="EMBL" id="KAL2512998.1"/>
    </source>
</evidence>
<feature type="compositionally biased region" description="Polar residues" evidence="1">
    <location>
        <begin position="182"/>
        <end position="191"/>
    </location>
</feature>
<proteinExistence type="predicted"/>
<keyword evidence="3" id="KW-1185">Reference proteome</keyword>
<feature type="region of interest" description="Disordered" evidence="1">
    <location>
        <begin position="167"/>
        <end position="191"/>
    </location>
</feature>
<organism evidence="2 3">
    <name type="scientific">Abeliophyllum distichum</name>
    <dbReference type="NCBI Taxonomy" id="126358"/>
    <lineage>
        <taxon>Eukaryota</taxon>
        <taxon>Viridiplantae</taxon>
        <taxon>Streptophyta</taxon>
        <taxon>Embryophyta</taxon>
        <taxon>Tracheophyta</taxon>
        <taxon>Spermatophyta</taxon>
        <taxon>Magnoliopsida</taxon>
        <taxon>eudicotyledons</taxon>
        <taxon>Gunneridae</taxon>
        <taxon>Pentapetalae</taxon>
        <taxon>asterids</taxon>
        <taxon>lamiids</taxon>
        <taxon>Lamiales</taxon>
        <taxon>Oleaceae</taxon>
        <taxon>Forsythieae</taxon>
        <taxon>Abeliophyllum</taxon>
    </lineage>
</organism>
<accession>A0ABD1TJT9</accession>
<name>A0ABD1TJT9_9LAMI</name>
<dbReference type="AlphaFoldDB" id="A0ABD1TJT9"/>